<keyword evidence="3 6" id="KW-1133">Transmembrane helix</keyword>
<evidence type="ECO:0000256" key="1">
    <source>
        <dbReference type="ARBA" id="ARBA00004141"/>
    </source>
</evidence>
<evidence type="ECO:0000256" key="3">
    <source>
        <dbReference type="ARBA" id="ARBA00022989"/>
    </source>
</evidence>
<dbReference type="InterPro" id="IPR017501">
    <property type="entry name" value="Phage_infect_YhgE_C"/>
</dbReference>
<dbReference type="AlphaFoldDB" id="A0A916S7L4"/>
<dbReference type="EMBL" id="BMEY01000020">
    <property type="protein sequence ID" value="GGA87207.1"/>
    <property type="molecule type" value="Genomic_DNA"/>
</dbReference>
<evidence type="ECO:0000256" key="5">
    <source>
        <dbReference type="SAM" id="Coils"/>
    </source>
</evidence>
<evidence type="ECO:0000313" key="8">
    <source>
        <dbReference type="EMBL" id="GGA87207.1"/>
    </source>
</evidence>
<dbReference type="GO" id="GO:0016020">
    <property type="term" value="C:membrane"/>
    <property type="evidence" value="ECO:0007669"/>
    <property type="project" value="UniProtKB-SubCell"/>
</dbReference>
<keyword evidence="4 6" id="KW-0472">Membrane</keyword>
<keyword evidence="5" id="KW-0175">Coiled coil</keyword>
<feature type="transmembrane region" description="Helical" evidence="6">
    <location>
        <begin position="734"/>
        <end position="759"/>
    </location>
</feature>
<dbReference type="PANTHER" id="PTHR43077">
    <property type="entry name" value="TRANSPORT PERMEASE YVFS-RELATED"/>
    <property type="match status" value="1"/>
</dbReference>
<sequence length="891" mass="101095">MKNVWNIFKQDLRNIKRVPFIGLLLIALTILPALYAWFNLGSTWDPYANTKSIQIAVVNEDVGVEIEGELINIGEEIVENLKDNDDFGWQFLSKQEAEDEVEFGNIYAAIYIEEAFSQDLVQILDGEPKQAEVLYQVNEKINAIAPKMTSAGASAIVTGMNNQFIEETSKALFEQFDKLGVRMEEGLPTMRRLKHVIGELEERFPEINQFAERLIGVEEDWDEIDDSVEQFLAIGGYFPEIHQGANLIYDLEKKFPEINQLGAKMIKLEESIPEMEVAIKDISAIGNRFFEVAEQLEEAYEKTKRAEEIIGRMQEAIPALVEKKETAEEYIEALQTFIDEASESAVTIDEIIKQQLQFINKTAQMTNQVLAMLENEESLDEVTETITKINEQLINQLNVIDQTIELYNLLDKDKQNEDVQATLRELVSLREDLSALQEVLVSLENELEQGSIDSNQFNSVRERTQRVEQASEHLAHSINWESGKTLTAAFTDLIERYGQSNNRLMDAYSDLDSLSDILTHADQIINTGGETIEKLLNDLPDVEAKVKGLIEKTEAELPKAITVIETLAAFVDEKLPQIEDRVHAVANMMRKELPLIEERYHHVATILEEEVPKVKDSLSELNHFSREYLPEFEEVIHQTVNHFSEIEEEDKINDLINILRNDLDEESDFFASPIHLKEERLFEIPNYGSANAPFYTVLSIWVGALLLSNSITTNVHPIDMRKDYTIRHVYFGKLILFLIVGVLQGLVVSIGNLQLLGIYAKHPVLFVVFSIFISVVLMTIIYTLVSILGNIGKGLAIILLVLQLSSSGATFPIDVAPPFFQSIHAFMPFTYAINLLREAVGGMIPILVLKDMTILLLFMLLAFFVGIVLKPLLATRMQKTFEKSKESRMVD</sequence>
<evidence type="ECO:0000256" key="2">
    <source>
        <dbReference type="ARBA" id="ARBA00022692"/>
    </source>
</evidence>
<dbReference type="NCBIfam" id="TIGR03062">
    <property type="entry name" value="pip_yhgE_Cterm"/>
    <property type="match status" value="1"/>
</dbReference>
<comment type="caution">
    <text evidence="8">The sequence shown here is derived from an EMBL/GenBank/DDBJ whole genome shotgun (WGS) entry which is preliminary data.</text>
</comment>
<dbReference type="PANTHER" id="PTHR43077:SF10">
    <property type="entry name" value="TRANSPORT PERMEASE PROTEIN"/>
    <property type="match status" value="1"/>
</dbReference>
<feature type="domain" description="ABC-2 type transporter transmembrane" evidence="7">
    <location>
        <begin position="665"/>
        <end position="867"/>
    </location>
</feature>
<feature type="transmembrane region" description="Helical" evidence="6">
    <location>
        <begin position="692"/>
        <end position="713"/>
    </location>
</feature>
<feature type="transmembrane region" description="Helical" evidence="6">
    <location>
        <begin position="848"/>
        <end position="869"/>
    </location>
</feature>
<feature type="domain" description="ABC-2 type transporter transmembrane" evidence="7">
    <location>
        <begin position="25"/>
        <end position="163"/>
    </location>
</feature>
<reference evidence="8" key="2">
    <citation type="submission" date="2020-09" db="EMBL/GenBank/DDBJ databases">
        <authorList>
            <person name="Sun Q."/>
            <person name="Zhou Y."/>
        </authorList>
    </citation>
    <scope>NUCLEOTIDE SEQUENCE</scope>
    <source>
        <strain evidence="8">CGMCC 1.12408</strain>
    </source>
</reference>
<comment type="subcellular location">
    <subcellularLocation>
        <location evidence="1">Membrane</location>
        <topology evidence="1">Multi-pass membrane protein</topology>
    </subcellularLocation>
</comment>
<accession>A0A916S7L4</accession>
<dbReference type="NCBIfam" id="TIGR03061">
    <property type="entry name" value="pip_yhgE_Nterm"/>
    <property type="match status" value="1"/>
</dbReference>
<evidence type="ECO:0000256" key="6">
    <source>
        <dbReference type="SAM" id="Phobius"/>
    </source>
</evidence>
<keyword evidence="9" id="KW-1185">Reference proteome</keyword>
<organism evidence="8 9">
    <name type="scientific">Ornithinibacillus halotolerans</name>
    <dbReference type="NCBI Taxonomy" id="1274357"/>
    <lineage>
        <taxon>Bacteria</taxon>
        <taxon>Bacillati</taxon>
        <taxon>Bacillota</taxon>
        <taxon>Bacilli</taxon>
        <taxon>Bacillales</taxon>
        <taxon>Bacillaceae</taxon>
        <taxon>Ornithinibacillus</taxon>
    </lineage>
</organism>
<dbReference type="InterPro" id="IPR051328">
    <property type="entry name" value="T7SS_ABC-Transporter"/>
</dbReference>
<dbReference type="Proteomes" id="UP000613512">
    <property type="component" value="Unassembled WGS sequence"/>
</dbReference>
<protein>
    <submittedName>
        <fullName evidence="8">Phage infection protein</fullName>
    </submittedName>
</protein>
<dbReference type="RefSeq" id="WP_188385736.1">
    <property type="nucleotide sequence ID" value="NZ_BMEY01000020.1"/>
</dbReference>
<dbReference type="InterPro" id="IPR017500">
    <property type="entry name" value="Phage_infect_YhgE_N"/>
</dbReference>
<reference evidence="8" key="1">
    <citation type="journal article" date="2014" name="Int. J. Syst. Evol. Microbiol.">
        <title>Complete genome sequence of Corynebacterium casei LMG S-19264T (=DSM 44701T), isolated from a smear-ripened cheese.</title>
        <authorList>
            <consortium name="US DOE Joint Genome Institute (JGI-PGF)"/>
            <person name="Walter F."/>
            <person name="Albersmeier A."/>
            <person name="Kalinowski J."/>
            <person name="Ruckert C."/>
        </authorList>
    </citation>
    <scope>NUCLEOTIDE SEQUENCE</scope>
    <source>
        <strain evidence="8">CGMCC 1.12408</strain>
    </source>
</reference>
<dbReference type="Pfam" id="PF12698">
    <property type="entry name" value="ABC2_membrane_3"/>
    <property type="match status" value="2"/>
</dbReference>
<feature type="transmembrane region" description="Helical" evidence="6">
    <location>
        <begin position="795"/>
        <end position="813"/>
    </location>
</feature>
<evidence type="ECO:0000259" key="7">
    <source>
        <dbReference type="Pfam" id="PF12698"/>
    </source>
</evidence>
<keyword evidence="2 6" id="KW-0812">Transmembrane</keyword>
<evidence type="ECO:0000313" key="9">
    <source>
        <dbReference type="Proteomes" id="UP000613512"/>
    </source>
</evidence>
<dbReference type="InterPro" id="IPR013525">
    <property type="entry name" value="ABC2_TM"/>
</dbReference>
<gene>
    <name evidence="8" type="ORF">GCM10008025_32560</name>
</gene>
<feature type="transmembrane region" description="Helical" evidence="6">
    <location>
        <begin position="765"/>
        <end position="788"/>
    </location>
</feature>
<evidence type="ECO:0000256" key="4">
    <source>
        <dbReference type="ARBA" id="ARBA00023136"/>
    </source>
</evidence>
<name>A0A916S7L4_9BACI</name>
<feature type="coiled-coil region" evidence="5">
    <location>
        <begin position="412"/>
        <end position="453"/>
    </location>
</feature>
<feature type="transmembrane region" description="Helical" evidence="6">
    <location>
        <begin position="20"/>
        <end position="38"/>
    </location>
</feature>
<dbReference type="GO" id="GO:0140359">
    <property type="term" value="F:ABC-type transporter activity"/>
    <property type="evidence" value="ECO:0007669"/>
    <property type="project" value="InterPro"/>
</dbReference>
<proteinExistence type="predicted"/>
<dbReference type="Gene3D" id="3.40.1710.10">
    <property type="entry name" value="abc type-2 transporter like domain"/>
    <property type="match status" value="1"/>
</dbReference>